<organism evidence="8 9">
    <name type="scientific">Paraeggerthella hongkongensis</name>
    <dbReference type="NCBI Taxonomy" id="230658"/>
    <lineage>
        <taxon>Bacteria</taxon>
        <taxon>Bacillati</taxon>
        <taxon>Actinomycetota</taxon>
        <taxon>Coriobacteriia</taxon>
        <taxon>Eggerthellales</taxon>
        <taxon>Eggerthellaceae</taxon>
        <taxon>Paraeggerthella</taxon>
    </lineage>
</organism>
<dbReference type="Gene3D" id="3.40.50.620">
    <property type="entry name" value="HUPs"/>
    <property type="match status" value="1"/>
</dbReference>
<keyword evidence="3" id="KW-0813">Transport</keyword>
<dbReference type="PIRSF" id="PIRSF000089">
    <property type="entry name" value="Electra_flavoP_a"/>
    <property type="match status" value="1"/>
</dbReference>
<gene>
    <name evidence="8" type="ORF">DMP08_07520</name>
</gene>
<comment type="cofactor">
    <cofactor evidence="6">
        <name>FAD</name>
        <dbReference type="ChEBI" id="CHEBI:57692"/>
    </cofactor>
    <text evidence="6">Binds 1 FAD per dimer.</text>
</comment>
<dbReference type="OrthoDB" id="9770286at2"/>
<name>A0A3N0B7P5_9ACTN</name>
<dbReference type="Proteomes" id="UP000278632">
    <property type="component" value="Unassembled WGS sequence"/>
</dbReference>
<evidence type="ECO:0000256" key="2">
    <source>
        <dbReference type="ARBA" id="ARBA00011355"/>
    </source>
</evidence>
<reference evidence="9" key="1">
    <citation type="submission" date="2018-05" db="EMBL/GenBank/DDBJ databases">
        <title>Genome Sequencing of selected type strains of the family Eggerthellaceae.</title>
        <authorList>
            <person name="Danylec N."/>
            <person name="Stoll D.A."/>
            <person name="Doetsch A."/>
            <person name="Huch M."/>
        </authorList>
    </citation>
    <scope>NUCLEOTIDE SEQUENCE [LARGE SCALE GENOMIC DNA]</scope>
    <source>
        <strain evidence="9">DSM 16106</strain>
    </source>
</reference>
<evidence type="ECO:0000313" key="9">
    <source>
        <dbReference type="Proteomes" id="UP000278632"/>
    </source>
</evidence>
<keyword evidence="6" id="KW-0274">FAD</keyword>
<dbReference type="PANTHER" id="PTHR43153">
    <property type="entry name" value="ELECTRON TRANSFER FLAVOPROTEIN ALPHA"/>
    <property type="match status" value="1"/>
</dbReference>
<feature type="domain" description="Electron transfer flavoprotein alpha/beta-subunit N-terminal" evidence="7">
    <location>
        <begin position="3"/>
        <end position="173"/>
    </location>
</feature>
<comment type="caution">
    <text evidence="8">The sequence shown here is derived from an EMBL/GenBank/DDBJ whole genome shotgun (WGS) entry which is preliminary data.</text>
</comment>
<proteinExistence type="inferred from homology"/>
<comment type="subunit">
    <text evidence="2">Heterodimer of an alpha and a beta subunit.</text>
</comment>
<keyword evidence="9" id="KW-1185">Reference proteome</keyword>
<evidence type="ECO:0000256" key="5">
    <source>
        <dbReference type="ARBA" id="ARBA00025649"/>
    </source>
</evidence>
<dbReference type="PANTHER" id="PTHR43153:SF1">
    <property type="entry name" value="ELECTRON TRANSFER FLAVOPROTEIN SUBUNIT ALPHA, MITOCHONDRIAL"/>
    <property type="match status" value="1"/>
</dbReference>
<evidence type="ECO:0000256" key="6">
    <source>
        <dbReference type="PIRSR" id="PIRSR000089-1"/>
    </source>
</evidence>
<dbReference type="SUPFAM" id="SSF52467">
    <property type="entry name" value="DHS-like NAD/FAD-binding domain"/>
    <property type="match status" value="1"/>
</dbReference>
<protein>
    <submittedName>
        <fullName evidence="8">Electron transfer flavoprotein subunit alpha</fullName>
    </submittedName>
</protein>
<dbReference type="Pfam" id="PF00766">
    <property type="entry name" value="ETF_alpha"/>
    <property type="match status" value="1"/>
</dbReference>
<dbReference type="GO" id="GO:0009055">
    <property type="term" value="F:electron transfer activity"/>
    <property type="evidence" value="ECO:0007669"/>
    <property type="project" value="InterPro"/>
</dbReference>
<feature type="binding site" evidence="6">
    <location>
        <position position="187"/>
    </location>
    <ligand>
        <name>FAD</name>
        <dbReference type="ChEBI" id="CHEBI:57692"/>
    </ligand>
</feature>
<dbReference type="InterPro" id="IPR029035">
    <property type="entry name" value="DHS-like_NAD/FAD-binding_dom"/>
</dbReference>
<feature type="binding site" evidence="6">
    <location>
        <position position="265"/>
    </location>
    <ligand>
        <name>FAD</name>
        <dbReference type="ChEBI" id="CHEBI:57692"/>
    </ligand>
</feature>
<evidence type="ECO:0000256" key="1">
    <source>
        <dbReference type="ARBA" id="ARBA00005817"/>
    </source>
</evidence>
<feature type="binding site" evidence="6">
    <location>
        <begin position="212"/>
        <end position="213"/>
    </location>
    <ligand>
        <name>FAD</name>
        <dbReference type="ChEBI" id="CHEBI:57692"/>
    </ligand>
</feature>
<dbReference type="GO" id="GO:0050660">
    <property type="term" value="F:flavin adenine dinucleotide binding"/>
    <property type="evidence" value="ECO:0007669"/>
    <property type="project" value="InterPro"/>
</dbReference>
<dbReference type="SUPFAM" id="SSF52402">
    <property type="entry name" value="Adenine nucleotide alpha hydrolases-like"/>
    <property type="match status" value="1"/>
</dbReference>
<keyword evidence="4" id="KW-0285">Flavoprotein</keyword>
<dbReference type="SMART" id="SM00893">
    <property type="entry name" value="ETF"/>
    <property type="match status" value="1"/>
</dbReference>
<evidence type="ECO:0000256" key="4">
    <source>
        <dbReference type="ARBA" id="ARBA00022630"/>
    </source>
</evidence>
<dbReference type="InterPro" id="IPR014729">
    <property type="entry name" value="Rossmann-like_a/b/a_fold"/>
</dbReference>
<dbReference type="InterPro" id="IPR014730">
    <property type="entry name" value="ETF_a/b_N"/>
</dbReference>
<accession>A0A3N0B7P5</accession>
<dbReference type="InterPro" id="IPR001308">
    <property type="entry name" value="ETF_a/FixB"/>
</dbReference>
<dbReference type="FunFam" id="3.40.50.1220:FF:000004">
    <property type="entry name" value="Electron transfer flavoprotein"/>
    <property type="match status" value="1"/>
</dbReference>
<evidence type="ECO:0000256" key="3">
    <source>
        <dbReference type="ARBA" id="ARBA00022448"/>
    </source>
</evidence>
<dbReference type="GO" id="GO:0033539">
    <property type="term" value="P:fatty acid beta-oxidation using acyl-CoA dehydrogenase"/>
    <property type="evidence" value="ECO:0007669"/>
    <property type="project" value="TreeGrafter"/>
</dbReference>
<comment type="function">
    <text evidence="5">The electron transfer flavoprotein serves as a specific electron acceptor for other dehydrogenases. It transfers the electrons to the main respiratory chain via ETF-ubiquinone oxidoreductase (ETF dehydrogenase).</text>
</comment>
<evidence type="ECO:0000313" key="8">
    <source>
        <dbReference type="EMBL" id="RNL43177.1"/>
    </source>
</evidence>
<feature type="binding site" evidence="6">
    <location>
        <begin position="244"/>
        <end position="251"/>
    </location>
    <ligand>
        <name>FAD</name>
        <dbReference type="ChEBI" id="CHEBI:57692"/>
    </ligand>
</feature>
<dbReference type="InterPro" id="IPR014731">
    <property type="entry name" value="ETF_asu_C"/>
</dbReference>
<dbReference type="Pfam" id="PF01012">
    <property type="entry name" value="ETF"/>
    <property type="match status" value="1"/>
</dbReference>
<dbReference type="RefSeq" id="WP_123192315.1">
    <property type="nucleotide sequence ID" value="NZ_QICD01000013.1"/>
</dbReference>
<dbReference type="EMBL" id="QICD01000013">
    <property type="protein sequence ID" value="RNL43177.1"/>
    <property type="molecule type" value="Genomic_DNA"/>
</dbReference>
<sequence length="295" mass="30056">MKALVIAETPLAARALCAGARTMADEVVLVAPGVEPTVGVADKAVHIDVPAGSAIDDAYATVNAIADAEAPSVALVEPTRRCKVLAGRLAAHAGTAAVTDVIEFADGLATTMYFGGVGQRKSRPTGGLAVYTVGAGVFDESAATGTDVVEEAAFEAPERALRVTGEKDLPASDVDLPAADVVVAGGRGFAEEADLGLMRDLAAKIGGECGCSRPLAEGVDWMPKEAYIGVSGVMLAPKVYVGIGVSGQMQHMVGVNRAGTMFAVNKDKNAPIFKQCDYGIVGDLKTVLPALCAAL</sequence>
<dbReference type="Gene3D" id="3.40.50.1220">
    <property type="entry name" value="TPP-binding domain"/>
    <property type="match status" value="1"/>
</dbReference>
<dbReference type="AlphaFoldDB" id="A0A3N0B7P5"/>
<comment type="similarity">
    <text evidence="1">Belongs to the ETF alpha-subunit/FixB family.</text>
</comment>
<evidence type="ECO:0000259" key="7">
    <source>
        <dbReference type="SMART" id="SM00893"/>
    </source>
</evidence>